<dbReference type="Proteomes" id="UP000824065">
    <property type="component" value="Unassembled WGS sequence"/>
</dbReference>
<dbReference type="AlphaFoldDB" id="A0A9D2FF89"/>
<evidence type="ECO:0000313" key="2">
    <source>
        <dbReference type="EMBL" id="HIZ58060.1"/>
    </source>
</evidence>
<proteinExistence type="predicted"/>
<sequence length="61" mass="6425">MIYEKATAEVILFDNSDVITASGTVCNTHDSNNPHICPGGSTAGAGPYSVESARANRRNRS</sequence>
<evidence type="ECO:0000313" key="3">
    <source>
        <dbReference type="Proteomes" id="UP000824065"/>
    </source>
</evidence>
<accession>A0A9D2FF89</accession>
<protein>
    <submittedName>
        <fullName evidence="2">Uncharacterized protein</fullName>
    </submittedName>
</protein>
<name>A0A9D2FF89_9FIRM</name>
<dbReference type="EMBL" id="DXBJ01000040">
    <property type="protein sequence ID" value="HIZ58060.1"/>
    <property type="molecule type" value="Genomic_DNA"/>
</dbReference>
<reference evidence="2" key="2">
    <citation type="submission" date="2021-04" db="EMBL/GenBank/DDBJ databases">
        <authorList>
            <person name="Gilroy R."/>
        </authorList>
    </citation>
    <scope>NUCLEOTIDE SEQUENCE</scope>
    <source>
        <strain evidence="2">ChiBcec16-3735</strain>
    </source>
</reference>
<comment type="caution">
    <text evidence="2">The sequence shown here is derived from an EMBL/GenBank/DDBJ whole genome shotgun (WGS) entry which is preliminary data.</text>
</comment>
<feature type="region of interest" description="Disordered" evidence="1">
    <location>
        <begin position="30"/>
        <end position="61"/>
    </location>
</feature>
<reference evidence="2" key="1">
    <citation type="journal article" date="2021" name="PeerJ">
        <title>Extensive microbial diversity within the chicken gut microbiome revealed by metagenomics and culture.</title>
        <authorList>
            <person name="Gilroy R."/>
            <person name="Ravi A."/>
            <person name="Getino M."/>
            <person name="Pursley I."/>
            <person name="Horton D.L."/>
            <person name="Alikhan N.F."/>
            <person name="Baker D."/>
            <person name="Gharbi K."/>
            <person name="Hall N."/>
            <person name="Watson M."/>
            <person name="Adriaenssens E.M."/>
            <person name="Foster-Nyarko E."/>
            <person name="Jarju S."/>
            <person name="Secka A."/>
            <person name="Antonio M."/>
            <person name="Oren A."/>
            <person name="Chaudhuri R.R."/>
            <person name="La Ragione R."/>
            <person name="Hildebrand F."/>
            <person name="Pallen M.J."/>
        </authorList>
    </citation>
    <scope>NUCLEOTIDE SEQUENCE</scope>
    <source>
        <strain evidence="2">ChiBcec16-3735</strain>
    </source>
</reference>
<evidence type="ECO:0000256" key="1">
    <source>
        <dbReference type="SAM" id="MobiDB-lite"/>
    </source>
</evidence>
<organism evidence="2 3">
    <name type="scientific">Candidatus Faecalibacterium gallistercoris</name>
    <dbReference type="NCBI Taxonomy" id="2838579"/>
    <lineage>
        <taxon>Bacteria</taxon>
        <taxon>Bacillati</taxon>
        <taxon>Bacillota</taxon>
        <taxon>Clostridia</taxon>
        <taxon>Eubacteriales</taxon>
        <taxon>Oscillospiraceae</taxon>
        <taxon>Faecalibacterium</taxon>
    </lineage>
</organism>
<gene>
    <name evidence="2" type="ORF">H9725_05725</name>
</gene>